<keyword evidence="1" id="KW-1133">Transmembrane helix</keyword>
<evidence type="ECO:0000313" key="3">
    <source>
        <dbReference type="EMBL" id="CAD8118949.1"/>
    </source>
</evidence>
<accession>A0A8S1PVZ7</accession>
<feature type="transmembrane region" description="Helical" evidence="1">
    <location>
        <begin position="33"/>
        <end position="57"/>
    </location>
</feature>
<evidence type="ECO:0000313" key="2">
    <source>
        <dbReference type="EMBL" id="CAD8107437.1"/>
    </source>
</evidence>
<name>A0A8S1PVZ7_PARPR</name>
<reference evidence="2" key="1">
    <citation type="submission" date="2021-01" db="EMBL/GenBank/DDBJ databases">
        <authorList>
            <consortium name="Genoscope - CEA"/>
            <person name="William W."/>
        </authorList>
    </citation>
    <scope>NUCLEOTIDE SEQUENCE</scope>
</reference>
<evidence type="ECO:0000313" key="4">
    <source>
        <dbReference type="Proteomes" id="UP000688137"/>
    </source>
</evidence>
<dbReference type="EMBL" id="CAJJDM010000136">
    <property type="protein sequence ID" value="CAD8107437.1"/>
    <property type="molecule type" value="Genomic_DNA"/>
</dbReference>
<organism evidence="2 4">
    <name type="scientific">Paramecium primaurelia</name>
    <dbReference type="NCBI Taxonomy" id="5886"/>
    <lineage>
        <taxon>Eukaryota</taxon>
        <taxon>Sar</taxon>
        <taxon>Alveolata</taxon>
        <taxon>Ciliophora</taxon>
        <taxon>Intramacronucleata</taxon>
        <taxon>Oligohymenophorea</taxon>
        <taxon>Peniculida</taxon>
        <taxon>Parameciidae</taxon>
        <taxon>Paramecium</taxon>
    </lineage>
</organism>
<dbReference type="EMBL" id="CAJJDM010000283">
    <property type="protein sequence ID" value="CAD8118949.1"/>
    <property type="molecule type" value="Genomic_DNA"/>
</dbReference>
<proteinExistence type="predicted"/>
<dbReference type="PANTHER" id="PTHR12621:SF7">
    <property type="entry name" value="CYSTEINE AND HISTIDINE-RICH DOMAIN-CONTAINING PROTEIN 1"/>
    <property type="match status" value="1"/>
</dbReference>
<dbReference type="GO" id="GO:0008270">
    <property type="term" value="F:zinc ion binding"/>
    <property type="evidence" value="ECO:0007669"/>
    <property type="project" value="TreeGrafter"/>
</dbReference>
<gene>
    <name evidence="2" type="ORF">PPRIM_AZ9-3.1.T1330169</name>
    <name evidence="3" type="ORF">PPRIM_AZ9-3.1.T2740004</name>
</gene>
<dbReference type="Proteomes" id="UP000688137">
    <property type="component" value="Unassembled WGS sequence"/>
</dbReference>
<comment type="caution">
    <text evidence="2">The sequence shown here is derived from an EMBL/GenBank/DDBJ whole genome shotgun (WGS) entry which is preliminary data.</text>
</comment>
<evidence type="ECO:0000256" key="1">
    <source>
        <dbReference type="SAM" id="Phobius"/>
    </source>
</evidence>
<keyword evidence="4" id="KW-1185">Reference proteome</keyword>
<evidence type="ECO:0008006" key="5">
    <source>
        <dbReference type="Google" id="ProtNLM"/>
    </source>
</evidence>
<keyword evidence="1" id="KW-0472">Membrane</keyword>
<sequence length="474" mass="55651">MKKILNTIDKIDIFGVPINLLTNSKDLFYQSKLGGIVTLIVGSLGFAYFLYVIILWIENHLPPNVSFKQQTLSYAEFEITNSVIQLELQDFSGEVDPFRRENNIITPYLYKIIDRTIIDKPIPLFSSEDKPFIISIDNGTIVLNHDYSGQNGRFLMTQYLLVFQSCSDSLLENGSYCANESVINEYLSKFHGFLFLSIKLHQLNYFTRQLEEFKKQYYTAFQLTRPLYSQVMLKQQETIIDDGILFNNYQNYYFLNNYELINQEVENSFTSNVVSQMSQQAYKFNNFGCYLFRIDDISISENVTMPKLGQVLAQVGSIVQIIFMLKYIALYYNKVLLENELLHEIITMYYPEMKNIKLNFLNQFEFKDNSINSIKNLNQDFKYKYKIFLKRAKVKCRLNNILYEISRIQFILQQQFGDQLLQQSHQMGSRLSNNYIDYEHCKDSNRLTVKPANSLDIDNDFALLEPLEILQKQP</sequence>
<dbReference type="AlphaFoldDB" id="A0A8S1PVZ7"/>
<keyword evidence="1" id="KW-0812">Transmembrane</keyword>
<protein>
    <recommendedName>
        <fullName evidence="5">Transmembrane protein</fullName>
    </recommendedName>
</protein>
<dbReference type="PANTHER" id="PTHR12621">
    <property type="entry name" value="CYSTEINE AND HISTIDINE-RICH DOMAIN CHORD -CONTAINING PROTEIN"/>
    <property type="match status" value="1"/>
</dbReference>